<evidence type="ECO:0000313" key="3">
    <source>
        <dbReference type="Proteomes" id="UP001367508"/>
    </source>
</evidence>
<organism evidence="2 3">
    <name type="scientific">Canavalia gladiata</name>
    <name type="common">Sword bean</name>
    <name type="synonym">Dolichos gladiatus</name>
    <dbReference type="NCBI Taxonomy" id="3824"/>
    <lineage>
        <taxon>Eukaryota</taxon>
        <taxon>Viridiplantae</taxon>
        <taxon>Streptophyta</taxon>
        <taxon>Embryophyta</taxon>
        <taxon>Tracheophyta</taxon>
        <taxon>Spermatophyta</taxon>
        <taxon>Magnoliopsida</taxon>
        <taxon>eudicotyledons</taxon>
        <taxon>Gunneridae</taxon>
        <taxon>Pentapetalae</taxon>
        <taxon>rosids</taxon>
        <taxon>fabids</taxon>
        <taxon>Fabales</taxon>
        <taxon>Fabaceae</taxon>
        <taxon>Papilionoideae</taxon>
        <taxon>50 kb inversion clade</taxon>
        <taxon>NPAAA clade</taxon>
        <taxon>indigoferoid/millettioid clade</taxon>
        <taxon>Phaseoleae</taxon>
        <taxon>Canavalia</taxon>
    </lineage>
</organism>
<evidence type="ECO:0000313" key="2">
    <source>
        <dbReference type="EMBL" id="KAK7361506.1"/>
    </source>
</evidence>
<protein>
    <submittedName>
        <fullName evidence="2">Uncharacterized protein</fullName>
    </submittedName>
</protein>
<name>A0AAN9R6Z3_CANGL</name>
<keyword evidence="3" id="KW-1185">Reference proteome</keyword>
<dbReference type="EMBL" id="JAYMYQ010000001">
    <property type="protein sequence ID" value="KAK7361506.1"/>
    <property type="molecule type" value="Genomic_DNA"/>
</dbReference>
<accession>A0AAN9R6Z3</accession>
<feature type="compositionally biased region" description="Polar residues" evidence="1">
    <location>
        <begin position="467"/>
        <end position="481"/>
    </location>
</feature>
<proteinExistence type="predicted"/>
<dbReference type="AlphaFoldDB" id="A0AAN9R6Z3"/>
<reference evidence="2 3" key="1">
    <citation type="submission" date="2024-01" db="EMBL/GenBank/DDBJ databases">
        <title>The genomes of 5 underutilized Papilionoideae crops provide insights into root nodulation and disease resistanc.</title>
        <authorList>
            <person name="Jiang F."/>
        </authorList>
    </citation>
    <scope>NUCLEOTIDE SEQUENCE [LARGE SCALE GENOMIC DNA]</scope>
    <source>
        <strain evidence="2">LVBAO_FW01</strain>
        <tissue evidence="2">Leaves</tissue>
    </source>
</reference>
<comment type="caution">
    <text evidence="2">The sequence shown here is derived from an EMBL/GenBank/DDBJ whole genome shotgun (WGS) entry which is preliminary data.</text>
</comment>
<feature type="region of interest" description="Disordered" evidence="1">
    <location>
        <begin position="461"/>
        <end position="497"/>
    </location>
</feature>
<dbReference type="Proteomes" id="UP001367508">
    <property type="component" value="Unassembled WGS sequence"/>
</dbReference>
<feature type="compositionally biased region" description="Basic and acidic residues" evidence="1">
    <location>
        <begin position="231"/>
        <end position="240"/>
    </location>
</feature>
<evidence type="ECO:0000256" key="1">
    <source>
        <dbReference type="SAM" id="MobiDB-lite"/>
    </source>
</evidence>
<feature type="region of interest" description="Disordered" evidence="1">
    <location>
        <begin position="231"/>
        <end position="250"/>
    </location>
</feature>
<sequence length="497" mass="55838">MVCTPNNLPQWVPHYFNGNCMGKFLFPISLTAWAFRFLVHAQHSTYPLEMGVGPCSALFNVEIPNRTCMQIRMRFLFAWRVRSSLRFLQYPMTVHHTSESKVMTKGSRDAIRTEASYLHVKLTINSSDRELQLHAPTQIRMEHGPLTTMMGARYAQGFTSFFPSKPDQLRPTSPFILTYSAMTHSFRPWDQDFVLRLTLDFQSSGEHSASRAMTLVRGDLRNANLHEGEARDLESKKLLKNDPPNSSNRGNLSAFSGISVIQFQFQFHSESQARCWKSSIANLLKWNLAMKHESKLGVILLTLRGKYWSGLCQGALQNEEKANATWIHIHNEALWRANTMGSGSKSGSLNCGRVCLSVGDSTASSGRRFLLQESHYIEGKKEKKREKEILGLGCSVSLRLLPGEILLIAVEGGEEEHALLLEINLIQSLFRLDSRNPLPERTSGKTRKEQEFLHPGSARIVQEENQHSSNLAAQPNGSSNIDALHITNDKCNGPGAS</sequence>
<gene>
    <name evidence="2" type="ORF">VNO77_03574</name>
</gene>